<evidence type="ECO:0000256" key="1">
    <source>
        <dbReference type="SAM" id="Coils"/>
    </source>
</evidence>
<dbReference type="RefSeq" id="WP_092787446.1">
    <property type="nucleotide sequence ID" value="NZ_FNAP01000012.1"/>
</dbReference>
<dbReference type="InterPro" id="IPR014729">
    <property type="entry name" value="Rossmann-like_a/b/a_fold"/>
</dbReference>
<dbReference type="AlphaFoldDB" id="A0A1G7FRM3"/>
<keyword evidence="1" id="KW-0175">Coiled coil</keyword>
<dbReference type="CDD" id="cd00293">
    <property type="entry name" value="USP-like"/>
    <property type="match status" value="1"/>
</dbReference>
<evidence type="ECO:0000313" key="3">
    <source>
        <dbReference type="EMBL" id="SDE78553.1"/>
    </source>
</evidence>
<dbReference type="Proteomes" id="UP000199412">
    <property type="component" value="Unassembled WGS sequence"/>
</dbReference>
<gene>
    <name evidence="3" type="ORF">SAMN05421720_11244</name>
</gene>
<feature type="coiled-coil region" evidence="1">
    <location>
        <begin position="68"/>
        <end position="95"/>
    </location>
</feature>
<name>A0A1G7FRM3_9PROT</name>
<proteinExistence type="predicted"/>
<feature type="domain" description="UspA" evidence="2">
    <location>
        <begin position="19"/>
        <end position="157"/>
    </location>
</feature>
<dbReference type="Gene3D" id="3.40.50.620">
    <property type="entry name" value="HUPs"/>
    <property type="match status" value="1"/>
</dbReference>
<protein>
    <submittedName>
        <fullName evidence="3">Nucleotide-binding universal stress protein, UspA family</fullName>
    </submittedName>
</protein>
<accession>A0A1G7FRM3</accession>
<sequence length="169" mass="18402">MTDTPPIPETRASTPEAPRTFLVVVDDTEEMRTALRFACLRARSSGGRVVLMRAIEPPDFQHFAFIGNKMQSEAHEDAEKRLQRLAAEVQKTTGQTPMLMVREGRAGDQILEVVKECPEISVLVLAASSHKDGPGPLITGLAGSFGARLRVPVVVVPTSLSDEDLQRLA</sequence>
<dbReference type="SUPFAM" id="SSF52402">
    <property type="entry name" value="Adenine nucleotide alpha hydrolases-like"/>
    <property type="match status" value="1"/>
</dbReference>
<dbReference type="InterPro" id="IPR006016">
    <property type="entry name" value="UspA"/>
</dbReference>
<keyword evidence="4" id="KW-1185">Reference proteome</keyword>
<dbReference type="STRING" id="69960.SAMN05421720_11244"/>
<dbReference type="Pfam" id="PF00582">
    <property type="entry name" value="Usp"/>
    <property type="match status" value="1"/>
</dbReference>
<evidence type="ECO:0000313" key="4">
    <source>
        <dbReference type="Proteomes" id="UP000199412"/>
    </source>
</evidence>
<organism evidence="3 4">
    <name type="scientific">Rhodospira trueperi</name>
    <dbReference type="NCBI Taxonomy" id="69960"/>
    <lineage>
        <taxon>Bacteria</taxon>
        <taxon>Pseudomonadati</taxon>
        <taxon>Pseudomonadota</taxon>
        <taxon>Alphaproteobacteria</taxon>
        <taxon>Rhodospirillales</taxon>
        <taxon>Rhodospirillaceae</taxon>
        <taxon>Rhodospira</taxon>
    </lineage>
</organism>
<dbReference type="OrthoDB" id="9813682at2"/>
<evidence type="ECO:0000259" key="2">
    <source>
        <dbReference type="Pfam" id="PF00582"/>
    </source>
</evidence>
<reference evidence="3 4" key="1">
    <citation type="submission" date="2016-10" db="EMBL/GenBank/DDBJ databases">
        <authorList>
            <person name="de Groot N.N."/>
        </authorList>
    </citation>
    <scope>NUCLEOTIDE SEQUENCE [LARGE SCALE GENOMIC DNA]</scope>
    <source>
        <strain evidence="3 4">ATCC 700224</strain>
    </source>
</reference>
<dbReference type="EMBL" id="FNAP01000012">
    <property type="protein sequence ID" value="SDE78553.1"/>
    <property type="molecule type" value="Genomic_DNA"/>
</dbReference>